<dbReference type="PANTHER" id="PTHR10492">
    <property type="match status" value="1"/>
</dbReference>
<reference evidence="2 3" key="1">
    <citation type="journal article" date="2019" name="Sci. Rep.">
        <title>Orb-weaving spider Araneus ventricosus genome elucidates the spidroin gene catalogue.</title>
        <authorList>
            <person name="Kono N."/>
            <person name="Nakamura H."/>
            <person name="Ohtoshi R."/>
            <person name="Moran D.A.P."/>
            <person name="Shinohara A."/>
            <person name="Yoshida Y."/>
            <person name="Fujiwara M."/>
            <person name="Mori M."/>
            <person name="Tomita M."/>
            <person name="Arakawa K."/>
        </authorList>
    </citation>
    <scope>NUCLEOTIDE SEQUENCE [LARGE SCALE GENOMIC DNA]</scope>
</reference>
<comment type="caution">
    <text evidence="2">The sequence shown here is derived from an EMBL/GenBank/DDBJ whole genome shotgun (WGS) entry which is preliminary data.</text>
</comment>
<organism evidence="2 3">
    <name type="scientific">Araneus ventricosus</name>
    <name type="common">Orbweaver spider</name>
    <name type="synonym">Epeira ventricosa</name>
    <dbReference type="NCBI Taxonomy" id="182803"/>
    <lineage>
        <taxon>Eukaryota</taxon>
        <taxon>Metazoa</taxon>
        <taxon>Ecdysozoa</taxon>
        <taxon>Arthropoda</taxon>
        <taxon>Chelicerata</taxon>
        <taxon>Arachnida</taxon>
        <taxon>Araneae</taxon>
        <taxon>Araneomorphae</taxon>
        <taxon>Entelegynae</taxon>
        <taxon>Araneoidea</taxon>
        <taxon>Araneidae</taxon>
        <taxon>Araneus</taxon>
    </lineage>
</organism>
<sequence length="131" mass="14587">MVVEWVILALSNESLGQINEKTHVTNVRSYYRIPICIYGNGQQQVTSYPVEFLNSLELPGVSSNKLRFKVGVLVLLIRDLDEPRLRNGARLHITYLGQNVVLATVMTGIAKGESVLSLGIQIIPKDLPSHF</sequence>
<dbReference type="PANTHER" id="PTHR10492:SF57">
    <property type="entry name" value="ATP-DEPENDENT DNA HELICASE"/>
    <property type="match status" value="1"/>
</dbReference>
<dbReference type="OrthoDB" id="6428367at2759"/>
<dbReference type="AlphaFoldDB" id="A0A4Y2C072"/>
<dbReference type="InterPro" id="IPR049163">
    <property type="entry name" value="Pif1-like_2B_dom"/>
</dbReference>
<proteinExistence type="predicted"/>
<dbReference type="Pfam" id="PF21530">
    <property type="entry name" value="Pif1_2B_dom"/>
    <property type="match status" value="1"/>
</dbReference>
<dbReference type="EMBL" id="BGPR01000130">
    <property type="protein sequence ID" value="GBL97543.1"/>
    <property type="molecule type" value="Genomic_DNA"/>
</dbReference>
<name>A0A4Y2C072_ARAVE</name>
<evidence type="ECO:0000259" key="1">
    <source>
        <dbReference type="Pfam" id="PF21530"/>
    </source>
</evidence>
<dbReference type="Proteomes" id="UP000499080">
    <property type="component" value="Unassembled WGS sequence"/>
</dbReference>
<accession>A0A4Y2C072</accession>
<protein>
    <recommendedName>
        <fullName evidence="1">DNA helicase Pif1-like 2B domain-containing protein</fullName>
    </recommendedName>
</protein>
<gene>
    <name evidence="2" type="ORF">AVEN_162994_1</name>
</gene>
<feature type="domain" description="DNA helicase Pif1-like 2B" evidence="1">
    <location>
        <begin position="51"/>
        <end position="96"/>
    </location>
</feature>
<keyword evidence="3" id="KW-1185">Reference proteome</keyword>
<evidence type="ECO:0000313" key="3">
    <source>
        <dbReference type="Proteomes" id="UP000499080"/>
    </source>
</evidence>
<evidence type="ECO:0000313" key="2">
    <source>
        <dbReference type="EMBL" id="GBL97543.1"/>
    </source>
</evidence>